<keyword evidence="2" id="KW-1133">Transmembrane helix</keyword>
<name>A0AAE5X0A2_9BRAD</name>
<feature type="transmembrane region" description="Helical" evidence="2">
    <location>
        <begin position="520"/>
        <end position="544"/>
    </location>
</feature>
<dbReference type="KEGG" id="bgz:XH91_12730"/>
<evidence type="ECO:0000313" key="5">
    <source>
        <dbReference type="Proteomes" id="UP000288972"/>
    </source>
</evidence>
<dbReference type="InterPro" id="IPR029058">
    <property type="entry name" value="AB_hydrolase_fold"/>
</dbReference>
<feature type="transmembrane region" description="Helical" evidence="2">
    <location>
        <begin position="480"/>
        <end position="500"/>
    </location>
</feature>
<sequence length="577" mass="62036">MAMLSRWKLALLGLVLIVVGGLIAHLTQTSGGIRIQDVRFKGAKGNTMSALLYIPANATAQTPAPGILAVHGYINSRETQDGFAIEFARRGYVVLALDQTGHGYSDPPAFANGFGGPDGLAYLRSLDIVDKANIGLEGHSMGGWTVLAAAAAMPDGYKSMVLEGSSTGKPFAADGTTSWPRNVALVFAQYEEFSTLMWGVERARDVTKSPKLWAMFGTQGPVEPGKVYGDPAAGTARVLYTPAITHPAEHISHEAIGYSLEWFAKTLQGGTPRPADDQIWFSKELGTLIALVGFVVLLIGTFDGLLEAPMFSRLRLPAVADGTMPPHHATTGRRWTTAFILSAFIPALTYYPAFALGGTFVTPSAFLPQGITNQILVWAIINGLITLALMGFAPKRKSRAGLVGQSLVIAVVSVAVGYAALWLADLAFKIDFRFWIVALKLMNVKQVLIFLIYLIPFTAFFVVALDVLHRNFSTMEAPRLALYLTNILALTLGFIVLLVLQYGTLWLTGKLFNPLPDPGFVPLSTIVAIQFVPLLAIVAVIATFTWRRTGSSLPGALISGLFVTWYIVAGTATQAAF</sequence>
<feature type="transmembrane region" description="Helical" evidence="2">
    <location>
        <begin position="285"/>
        <end position="306"/>
    </location>
</feature>
<evidence type="ECO:0000256" key="1">
    <source>
        <dbReference type="ARBA" id="ARBA00038115"/>
    </source>
</evidence>
<feature type="domain" description="AB hydrolase-1" evidence="3">
    <location>
        <begin position="67"/>
        <end position="167"/>
    </location>
</feature>
<feature type="transmembrane region" description="Helical" evidence="2">
    <location>
        <begin position="556"/>
        <end position="576"/>
    </location>
</feature>
<protein>
    <submittedName>
        <fullName evidence="4">Alpha/beta hydrolase</fullName>
    </submittedName>
</protein>
<reference evidence="4 5" key="1">
    <citation type="submission" date="2018-06" db="EMBL/GenBank/DDBJ databases">
        <title>Comparative genomics of rhizobia nodulating Arachis hypogaea in China.</title>
        <authorList>
            <person name="Li Y."/>
        </authorList>
    </citation>
    <scope>NUCLEOTIDE SEQUENCE [LARGE SCALE GENOMIC DNA]</scope>
    <source>
        <strain evidence="4 5">CCBAU 51670</strain>
    </source>
</reference>
<keyword evidence="2" id="KW-0812">Transmembrane</keyword>
<keyword evidence="4" id="KW-0378">Hydrolase</keyword>
<dbReference type="GO" id="GO:0016787">
    <property type="term" value="F:hydrolase activity"/>
    <property type="evidence" value="ECO:0007669"/>
    <property type="project" value="UniProtKB-KW"/>
</dbReference>
<keyword evidence="2" id="KW-0472">Membrane</keyword>
<dbReference type="AlphaFoldDB" id="A0AAE5X0A2"/>
<evidence type="ECO:0000256" key="2">
    <source>
        <dbReference type="SAM" id="Phobius"/>
    </source>
</evidence>
<dbReference type="PANTHER" id="PTHR22946">
    <property type="entry name" value="DIENELACTONE HYDROLASE DOMAIN-CONTAINING PROTEIN-RELATED"/>
    <property type="match status" value="1"/>
</dbReference>
<dbReference type="Proteomes" id="UP000288972">
    <property type="component" value="Chromosome"/>
</dbReference>
<evidence type="ECO:0000313" key="4">
    <source>
        <dbReference type="EMBL" id="QAU46143.1"/>
    </source>
</evidence>
<proteinExistence type="inferred from homology"/>
<feature type="transmembrane region" description="Helical" evidence="2">
    <location>
        <begin position="335"/>
        <end position="355"/>
    </location>
</feature>
<comment type="similarity">
    <text evidence="1">Belongs to the AB hydrolase superfamily. FUS2 hydrolase family.</text>
</comment>
<feature type="transmembrane region" description="Helical" evidence="2">
    <location>
        <begin position="406"/>
        <end position="428"/>
    </location>
</feature>
<organism evidence="4 5">
    <name type="scientific">Bradyrhizobium guangzhouense</name>
    <dbReference type="NCBI Taxonomy" id="1325095"/>
    <lineage>
        <taxon>Bacteria</taxon>
        <taxon>Pseudomonadati</taxon>
        <taxon>Pseudomonadota</taxon>
        <taxon>Alphaproteobacteria</taxon>
        <taxon>Hyphomicrobiales</taxon>
        <taxon>Nitrobacteraceae</taxon>
        <taxon>Bradyrhizobium</taxon>
    </lineage>
</organism>
<evidence type="ECO:0000259" key="3">
    <source>
        <dbReference type="Pfam" id="PF00561"/>
    </source>
</evidence>
<gene>
    <name evidence="4" type="ORF">XH91_12730</name>
</gene>
<feature type="transmembrane region" description="Helical" evidence="2">
    <location>
        <begin position="375"/>
        <end position="394"/>
    </location>
</feature>
<dbReference type="Gene3D" id="3.40.50.1820">
    <property type="entry name" value="alpha/beta hydrolase"/>
    <property type="match status" value="1"/>
</dbReference>
<dbReference type="Pfam" id="PF00561">
    <property type="entry name" value="Abhydrolase_1"/>
    <property type="match status" value="1"/>
</dbReference>
<dbReference type="EMBL" id="CP030053">
    <property type="protein sequence ID" value="QAU46143.1"/>
    <property type="molecule type" value="Genomic_DNA"/>
</dbReference>
<dbReference type="SUPFAM" id="SSF53474">
    <property type="entry name" value="alpha/beta-Hydrolases"/>
    <property type="match status" value="1"/>
</dbReference>
<feature type="transmembrane region" description="Helical" evidence="2">
    <location>
        <begin position="448"/>
        <end position="468"/>
    </location>
</feature>
<dbReference type="PRINTS" id="PR00111">
    <property type="entry name" value="ABHYDROLASE"/>
</dbReference>
<accession>A0AAE5X0A2</accession>
<dbReference type="InterPro" id="IPR050261">
    <property type="entry name" value="FrsA_esterase"/>
</dbReference>
<dbReference type="InterPro" id="IPR000073">
    <property type="entry name" value="AB_hydrolase_1"/>
</dbReference>